<name>T1BU33_9ZZZZ</name>
<sequence>MGMKAIALPREMADKELRRLLRSDSVDRTHRITADGNFVYVPLLTDHVSSKYGIVDLDPIDRTLPGAPVERVKEKAACLGIPLEAIPERWVRYGDSIVIRYDGPEPSVIAGIFSGVLGVKSVYRYRGGVRYNTRKPSVELLFGPGGSVTHLENGIRYTFDPAEIMFSPGNVGIRTSMKHLNVRNKTVFDMFAGIGYFSIPIAKYGSPNHIYAAEINPVSYGYLESNIAKNKVKESFTTYNDDCKSVTLHEKVDLIIMGHYSSPSFLQDALKNLNPGGIIMIHHLVSTENLPSSAAEIEKKLPDICASYKILSSKVVKSYSPHHWHVVTEVQIA</sequence>
<protein>
    <recommendedName>
        <fullName evidence="4">SAM-dependent methyltransferase TRM5/TYW2-type domain-containing protein</fullName>
    </recommendedName>
</protein>
<dbReference type="EMBL" id="AUZY01002555">
    <property type="protein sequence ID" value="EQD72063.1"/>
    <property type="molecule type" value="Genomic_DNA"/>
</dbReference>
<dbReference type="InterPro" id="IPR056744">
    <property type="entry name" value="TRM5/TYW2-like_N"/>
</dbReference>
<proteinExistence type="predicted"/>
<comment type="caution">
    <text evidence="5">The sequence shown here is derived from an EMBL/GenBank/DDBJ whole genome shotgun (WGS) entry which is preliminary data.</text>
</comment>
<evidence type="ECO:0000256" key="1">
    <source>
        <dbReference type="ARBA" id="ARBA00022679"/>
    </source>
</evidence>
<evidence type="ECO:0000259" key="4">
    <source>
        <dbReference type="PROSITE" id="PS51684"/>
    </source>
</evidence>
<dbReference type="InterPro" id="IPR040601">
    <property type="entry name" value="Trm5a/b_N"/>
</dbReference>
<organism evidence="5">
    <name type="scientific">mine drainage metagenome</name>
    <dbReference type="NCBI Taxonomy" id="410659"/>
    <lineage>
        <taxon>unclassified sequences</taxon>
        <taxon>metagenomes</taxon>
        <taxon>ecological metagenomes</taxon>
    </lineage>
</organism>
<dbReference type="GO" id="GO:0005737">
    <property type="term" value="C:cytoplasm"/>
    <property type="evidence" value="ECO:0007669"/>
    <property type="project" value="TreeGrafter"/>
</dbReference>
<reference evidence="5" key="1">
    <citation type="submission" date="2013-08" db="EMBL/GenBank/DDBJ databases">
        <authorList>
            <person name="Mendez C."/>
            <person name="Richter M."/>
            <person name="Ferrer M."/>
            <person name="Sanchez J."/>
        </authorList>
    </citation>
    <scope>NUCLEOTIDE SEQUENCE</scope>
</reference>
<dbReference type="InterPro" id="IPR030382">
    <property type="entry name" value="MeTrfase_TRM5/TYW2"/>
</dbReference>
<dbReference type="GO" id="GO:0008175">
    <property type="term" value="F:tRNA methyltransferase activity"/>
    <property type="evidence" value="ECO:0007669"/>
    <property type="project" value="TreeGrafter"/>
</dbReference>
<keyword evidence="1 5" id="KW-0808">Transferase</keyword>
<dbReference type="CDD" id="cd02440">
    <property type="entry name" value="AdoMet_MTases"/>
    <property type="match status" value="1"/>
</dbReference>
<reference evidence="5" key="2">
    <citation type="journal article" date="2014" name="ISME J.">
        <title>Microbial stratification in low pH oxic and suboxic macroscopic growths along an acid mine drainage.</title>
        <authorList>
            <person name="Mendez-Garcia C."/>
            <person name="Mesa V."/>
            <person name="Sprenger R.R."/>
            <person name="Richter M."/>
            <person name="Diez M.S."/>
            <person name="Solano J."/>
            <person name="Bargiela R."/>
            <person name="Golyshina O.V."/>
            <person name="Manteca A."/>
            <person name="Ramos J.L."/>
            <person name="Gallego J.R."/>
            <person name="Llorente I."/>
            <person name="Martins Dos Santos V.A."/>
            <person name="Jensen O.N."/>
            <person name="Pelaez A.I."/>
            <person name="Sanchez J."/>
            <person name="Ferrer M."/>
        </authorList>
    </citation>
    <scope>NUCLEOTIDE SEQUENCE</scope>
</reference>
<dbReference type="AlphaFoldDB" id="T1BU33"/>
<dbReference type="InterPro" id="IPR029063">
    <property type="entry name" value="SAM-dependent_MTases_sf"/>
</dbReference>
<dbReference type="PANTHER" id="PTHR23245">
    <property type="entry name" value="TRNA METHYLTRANSFERASE"/>
    <property type="match status" value="1"/>
</dbReference>
<dbReference type="Gene3D" id="3.30.300.110">
    <property type="entry name" value="Met-10+ protein-like domains"/>
    <property type="match status" value="1"/>
</dbReference>
<accession>T1BU33</accession>
<gene>
    <name evidence="5" type="ORF">B1B_04083</name>
</gene>
<evidence type="ECO:0000256" key="2">
    <source>
        <dbReference type="ARBA" id="ARBA00022691"/>
    </source>
</evidence>
<keyword evidence="3" id="KW-0819">tRNA processing</keyword>
<dbReference type="Pfam" id="PF25133">
    <property type="entry name" value="TYW2_N_2"/>
    <property type="match status" value="1"/>
</dbReference>
<dbReference type="GO" id="GO:0030488">
    <property type="term" value="P:tRNA methylation"/>
    <property type="evidence" value="ECO:0007669"/>
    <property type="project" value="TreeGrafter"/>
</dbReference>
<dbReference type="Gene3D" id="3.30.70.2580">
    <property type="match status" value="1"/>
</dbReference>
<dbReference type="GO" id="GO:0031591">
    <property type="term" value="P:wybutosine biosynthetic process"/>
    <property type="evidence" value="ECO:0007669"/>
    <property type="project" value="TreeGrafter"/>
</dbReference>
<dbReference type="SUPFAM" id="SSF53335">
    <property type="entry name" value="S-adenosyl-L-methionine-dependent methyltransferases"/>
    <property type="match status" value="1"/>
</dbReference>
<dbReference type="InterPro" id="IPR056743">
    <property type="entry name" value="TRM5-TYW2-like_MTfase"/>
</dbReference>
<dbReference type="Pfam" id="PF18093">
    <property type="entry name" value="Trm5_N"/>
    <property type="match status" value="1"/>
</dbReference>
<dbReference type="PANTHER" id="PTHR23245:SF31">
    <property type="entry name" value="TRNA WYBUTOSINE-SYNTHESIZING PROTEIN 3 HOMOLOG"/>
    <property type="match status" value="1"/>
</dbReference>
<evidence type="ECO:0000313" key="5">
    <source>
        <dbReference type="EMBL" id="EQD72063.1"/>
    </source>
</evidence>
<dbReference type="PROSITE" id="PS51684">
    <property type="entry name" value="SAM_MT_TRM5_TYW2"/>
    <property type="match status" value="1"/>
</dbReference>
<feature type="domain" description="SAM-dependent methyltransferase TRM5/TYW2-type" evidence="4">
    <location>
        <begin position="90"/>
        <end position="333"/>
    </location>
</feature>
<dbReference type="Gene3D" id="3.40.50.150">
    <property type="entry name" value="Vaccinia Virus protein VP39"/>
    <property type="match status" value="1"/>
</dbReference>
<dbReference type="Pfam" id="PF02475">
    <property type="entry name" value="TRM5-TYW2_MTfase"/>
    <property type="match status" value="1"/>
</dbReference>
<evidence type="ECO:0000256" key="3">
    <source>
        <dbReference type="ARBA" id="ARBA00022694"/>
    </source>
</evidence>
<keyword evidence="5" id="KW-0489">Methyltransferase</keyword>
<keyword evidence="2" id="KW-0949">S-adenosyl-L-methionine</keyword>